<protein>
    <submittedName>
        <fullName evidence="1">Transposase A of IS1068</fullName>
    </submittedName>
</protein>
<organism evidence="1 2">
    <name type="scientific">Listeria grandensis FSL F6-0971</name>
    <dbReference type="NCBI Taxonomy" id="1265819"/>
    <lineage>
        <taxon>Bacteria</taxon>
        <taxon>Bacillati</taxon>
        <taxon>Bacillota</taxon>
        <taxon>Bacilli</taxon>
        <taxon>Bacillales</taxon>
        <taxon>Listeriaceae</taxon>
        <taxon>Listeria</taxon>
    </lineage>
</organism>
<dbReference type="GO" id="GO:0004803">
    <property type="term" value="F:transposase activity"/>
    <property type="evidence" value="ECO:0007669"/>
    <property type="project" value="InterPro"/>
</dbReference>
<dbReference type="AlphaFoldDB" id="W7B7G1"/>
<evidence type="ECO:0000313" key="1">
    <source>
        <dbReference type="EMBL" id="EUJ23214.1"/>
    </source>
</evidence>
<comment type="caution">
    <text evidence="1">The sequence shown here is derived from an EMBL/GenBank/DDBJ whole genome shotgun (WGS) entry which is preliminary data.</text>
</comment>
<keyword evidence="2" id="KW-1185">Reference proteome</keyword>
<dbReference type="SUPFAM" id="SSF46689">
    <property type="entry name" value="Homeodomain-like"/>
    <property type="match status" value="1"/>
</dbReference>
<reference evidence="1 2" key="1">
    <citation type="journal article" date="2014" name="Int. J. Syst. Evol. Microbiol.">
        <title>Listeria floridensis sp. nov., Listeria aquatica sp. nov., Listeria cornellensis sp. nov., Listeria riparia sp. nov. and Listeria grandensis sp. nov., from agricultural and natural environments.</title>
        <authorList>
            <person name="den Bakker H.C."/>
            <person name="Warchocki S."/>
            <person name="Wright E.M."/>
            <person name="Allred A.F."/>
            <person name="Ahlstrom C."/>
            <person name="Manuel C.S."/>
            <person name="Stasiewicz M.J."/>
            <person name="Burrell A."/>
            <person name="Roof S."/>
            <person name="Strawn L."/>
            <person name="Fortes E.D."/>
            <person name="Nightingale K.K."/>
            <person name="Kephart D."/>
            <person name="Wiedmann M."/>
        </authorList>
    </citation>
    <scope>NUCLEOTIDE SEQUENCE [LARGE SCALE GENOMIC DNA]</scope>
    <source>
        <strain evidence="2">FSL F6-971</strain>
    </source>
</reference>
<sequence length="45" mass="5601">MVEYDVKVTLVLKENFSVKEVCNELNIHTDKLYRWISEYEQYFKR</sequence>
<dbReference type="Proteomes" id="UP000019253">
    <property type="component" value="Unassembled WGS sequence"/>
</dbReference>
<dbReference type="InterPro" id="IPR009057">
    <property type="entry name" value="Homeodomain-like_sf"/>
</dbReference>
<dbReference type="OrthoDB" id="4379323at2"/>
<gene>
    <name evidence="1" type="ORF">PGRAN_09796</name>
</gene>
<evidence type="ECO:0000313" key="2">
    <source>
        <dbReference type="Proteomes" id="UP000019253"/>
    </source>
</evidence>
<name>W7B7G1_9LIST</name>
<dbReference type="GO" id="GO:0003677">
    <property type="term" value="F:DNA binding"/>
    <property type="evidence" value="ECO:0007669"/>
    <property type="project" value="InterPro"/>
</dbReference>
<dbReference type="PATRIC" id="fig|1265819.5.peg.1956"/>
<dbReference type="InterPro" id="IPR002514">
    <property type="entry name" value="Transposase_8"/>
</dbReference>
<accession>W7B7G1</accession>
<dbReference type="GO" id="GO:0006313">
    <property type="term" value="P:DNA transposition"/>
    <property type="evidence" value="ECO:0007669"/>
    <property type="project" value="InterPro"/>
</dbReference>
<proteinExistence type="predicted"/>
<dbReference type="EMBL" id="AODD01000013">
    <property type="protein sequence ID" value="EUJ23214.1"/>
    <property type="molecule type" value="Genomic_DNA"/>
</dbReference>
<dbReference type="Pfam" id="PF01527">
    <property type="entry name" value="HTH_Tnp_1"/>
    <property type="match status" value="1"/>
</dbReference>